<organism evidence="3 4">
    <name type="scientific">Natronobacterium gregoryi</name>
    <dbReference type="NCBI Taxonomy" id="44930"/>
    <lineage>
        <taxon>Archaea</taxon>
        <taxon>Methanobacteriati</taxon>
        <taxon>Methanobacteriota</taxon>
        <taxon>Stenosarchaea group</taxon>
        <taxon>Halobacteria</taxon>
        <taxon>Halobacteriales</taxon>
        <taxon>Natrialbaceae</taxon>
        <taxon>Natronobacterium</taxon>
    </lineage>
</organism>
<evidence type="ECO:0000313" key="3">
    <source>
        <dbReference type="EMBL" id="SFI71531.1"/>
    </source>
</evidence>
<protein>
    <submittedName>
        <fullName evidence="3">Chaperone TorD involved in molybdoenzyme TorA maturation</fullName>
    </submittedName>
</protein>
<evidence type="ECO:0000256" key="1">
    <source>
        <dbReference type="ARBA" id="ARBA00023186"/>
    </source>
</evidence>
<sequence>MTHNSHCCAGDVGVERDCSDDVGEIRHADEWASLYTFLAECLKHPDEQFYEDVETGRFEMELTELAESLDLDLPAPPDTVELLPETTAALDSEYISLFEAMETPYAPPIESVYKEWHDGQGSDGLLNGPSAVEMRARYEALDVSPPDAYPADHLALLLEYAAVVVRSGNRDAYESFVRDHFDWLVAFRTLVDDAAASAPFHTYCATLVCDCLEAVRRREGVAGPTDEEVDAMLERASAKTTTRKHDTSHDSIRPSET</sequence>
<name>A0A1I3KG85_9EURY</name>
<proteinExistence type="predicted"/>
<dbReference type="Pfam" id="PF02613">
    <property type="entry name" value="Nitrate_red_del"/>
    <property type="match status" value="1"/>
</dbReference>
<dbReference type="AlphaFoldDB" id="A0A1I3KG85"/>
<dbReference type="InterPro" id="IPR050289">
    <property type="entry name" value="TorD/DmsD_chaperones"/>
</dbReference>
<feature type="region of interest" description="Disordered" evidence="2">
    <location>
        <begin position="223"/>
        <end position="257"/>
    </location>
</feature>
<evidence type="ECO:0000313" key="4">
    <source>
        <dbReference type="Proteomes" id="UP000182829"/>
    </source>
</evidence>
<evidence type="ECO:0000256" key="2">
    <source>
        <dbReference type="SAM" id="MobiDB-lite"/>
    </source>
</evidence>
<dbReference type="OMA" id="QKGYLMG"/>
<keyword evidence="1" id="KW-0143">Chaperone</keyword>
<dbReference type="EMBL" id="FORO01000004">
    <property type="protein sequence ID" value="SFI71531.1"/>
    <property type="molecule type" value="Genomic_DNA"/>
</dbReference>
<reference evidence="3 4" key="1">
    <citation type="submission" date="2016-10" db="EMBL/GenBank/DDBJ databases">
        <authorList>
            <person name="de Groot N.N."/>
        </authorList>
    </citation>
    <scope>NUCLEOTIDE SEQUENCE [LARGE SCALE GENOMIC DNA]</scope>
    <source>
        <strain evidence="3 4">SP2</strain>
    </source>
</reference>
<dbReference type="InterPro" id="IPR036411">
    <property type="entry name" value="TorD-like_sf"/>
</dbReference>
<accession>A0A1I3KG85</accession>
<gene>
    <name evidence="3" type="ORF">SAMN05443661_10447</name>
</gene>
<dbReference type="Gene3D" id="1.10.3480.10">
    <property type="entry name" value="TorD-like"/>
    <property type="match status" value="1"/>
</dbReference>
<dbReference type="PANTHER" id="PTHR34227">
    <property type="entry name" value="CHAPERONE PROTEIN YCDY"/>
    <property type="match status" value="1"/>
</dbReference>
<dbReference type="OrthoDB" id="204635at2157"/>
<dbReference type="InterPro" id="IPR020945">
    <property type="entry name" value="DMSO/NO3_reduct_chaperone"/>
</dbReference>
<feature type="compositionally biased region" description="Basic and acidic residues" evidence="2">
    <location>
        <begin position="232"/>
        <end position="257"/>
    </location>
</feature>
<dbReference type="SUPFAM" id="SSF89155">
    <property type="entry name" value="TorD-like"/>
    <property type="match status" value="1"/>
</dbReference>
<dbReference type="Proteomes" id="UP000182829">
    <property type="component" value="Unassembled WGS sequence"/>
</dbReference>
<dbReference type="PANTHER" id="PTHR34227:SF1">
    <property type="entry name" value="DIMETHYL SULFOXIDE REDUCTASE CHAPERONE-RELATED"/>
    <property type="match status" value="1"/>
</dbReference>
<dbReference type="RefSeq" id="WP_015233595.1">
    <property type="nucleotide sequence ID" value="NZ_FORO01000004.1"/>
</dbReference>
<dbReference type="GeneID" id="14208146"/>